<keyword evidence="2" id="KW-1003">Cell membrane</keyword>
<feature type="transmembrane region" description="Helical" evidence="6">
    <location>
        <begin position="248"/>
        <end position="274"/>
    </location>
</feature>
<evidence type="ECO:0000256" key="2">
    <source>
        <dbReference type="ARBA" id="ARBA00022475"/>
    </source>
</evidence>
<feature type="transmembrane region" description="Helical" evidence="6">
    <location>
        <begin position="43"/>
        <end position="61"/>
    </location>
</feature>
<dbReference type="PANTHER" id="PTHR30250:SF11">
    <property type="entry name" value="O-ANTIGEN TRANSPORTER-RELATED"/>
    <property type="match status" value="1"/>
</dbReference>
<evidence type="ECO:0000256" key="5">
    <source>
        <dbReference type="ARBA" id="ARBA00023136"/>
    </source>
</evidence>
<dbReference type="InterPro" id="IPR050833">
    <property type="entry name" value="Poly_Biosynth_Transport"/>
</dbReference>
<feature type="transmembrane region" description="Helical" evidence="6">
    <location>
        <begin position="364"/>
        <end position="381"/>
    </location>
</feature>
<dbReference type="Pfam" id="PF01943">
    <property type="entry name" value="Polysacc_synt"/>
    <property type="match status" value="1"/>
</dbReference>
<reference evidence="7 8" key="1">
    <citation type="journal article" date="2016" name="Nat. Commun.">
        <title>Thousands of microbial genomes shed light on interconnected biogeochemical processes in an aquifer system.</title>
        <authorList>
            <person name="Anantharaman K."/>
            <person name="Brown C.T."/>
            <person name="Hug L.A."/>
            <person name="Sharon I."/>
            <person name="Castelle C.J."/>
            <person name="Probst A.J."/>
            <person name="Thomas B.C."/>
            <person name="Singh A."/>
            <person name="Wilkins M.J."/>
            <person name="Karaoz U."/>
            <person name="Brodie E.L."/>
            <person name="Williams K.H."/>
            <person name="Hubbard S.S."/>
            <person name="Banfield J.F."/>
        </authorList>
    </citation>
    <scope>NUCLEOTIDE SEQUENCE [LARGE SCALE GENOMIC DNA]</scope>
</reference>
<evidence type="ECO:0000256" key="3">
    <source>
        <dbReference type="ARBA" id="ARBA00022692"/>
    </source>
</evidence>
<feature type="transmembrane region" description="Helical" evidence="6">
    <location>
        <begin position="440"/>
        <end position="460"/>
    </location>
</feature>
<sequence length="474" mass="52032">MAERTLVKNTTYFTAALTFQKILSFIYFWFISNNLFAESLGQYVFALSFTTLFSIFIDLGLSPILTREASKDNAGANRLLRNVIGLKLPLAAATLLAAWLFINVTGKPPEVKLLVYLASFVMVLDSFSLSFWVMFRARHTLTYESIATVLVQMIIFTLGIIALKTSGQIRHLMLALLVASLFNFGLSALLLKRKLHFSLKPEWSAEVIDGLLRVVPAFALAGVFVKIYNTVDSILLSYLVGDAAVGLFAIPAKVVYAFQQVIPAAFAAVIFPAFSTYYKRSPSLLSGTFLKAFRYLTIISLPLAAGLVVLVGPIIETLWPRYAAVIPTFIVMSLAIPFIFLAFPTGYLMNACDRQRQTTTNRGIITALAVILNLSLIPSLSFYGAGIAFLITNVVLLGLDFIWVRKLIPLKLAALGSFVGKSALATAVMVLLLLGIRHQVHVFVAAPIGALAYFAVLVGIRGFRFSELTVTKER</sequence>
<feature type="transmembrane region" description="Helical" evidence="6">
    <location>
        <begin position="114"/>
        <end position="134"/>
    </location>
</feature>
<feature type="transmembrane region" description="Helical" evidence="6">
    <location>
        <begin position="169"/>
        <end position="191"/>
    </location>
</feature>
<feature type="transmembrane region" description="Helical" evidence="6">
    <location>
        <begin position="211"/>
        <end position="228"/>
    </location>
</feature>
<gene>
    <name evidence="7" type="ORF">A3J59_00540</name>
</gene>
<dbReference type="PANTHER" id="PTHR30250">
    <property type="entry name" value="PST FAMILY PREDICTED COLANIC ACID TRANSPORTER"/>
    <property type="match status" value="1"/>
</dbReference>
<feature type="transmembrane region" description="Helical" evidence="6">
    <location>
        <begin position="412"/>
        <end position="434"/>
    </location>
</feature>
<feature type="transmembrane region" description="Helical" evidence="6">
    <location>
        <begin position="321"/>
        <end position="343"/>
    </location>
</feature>
<comment type="caution">
    <text evidence="7">The sequence shown here is derived from an EMBL/GenBank/DDBJ whole genome shotgun (WGS) entry which is preliminary data.</text>
</comment>
<proteinExistence type="predicted"/>
<feature type="transmembrane region" description="Helical" evidence="6">
    <location>
        <begin position="295"/>
        <end position="315"/>
    </location>
</feature>
<keyword evidence="3 6" id="KW-0812">Transmembrane</keyword>
<dbReference type="CDD" id="cd13128">
    <property type="entry name" value="MATE_Wzx_like"/>
    <property type="match status" value="1"/>
</dbReference>
<comment type="subcellular location">
    <subcellularLocation>
        <location evidence="1">Cell membrane</location>
        <topology evidence="1">Multi-pass membrane protein</topology>
    </subcellularLocation>
</comment>
<evidence type="ECO:0000256" key="4">
    <source>
        <dbReference type="ARBA" id="ARBA00022989"/>
    </source>
</evidence>
<protein>
    <submittedName>
        <fullName evidence="7">Uncharacterized protein</fullName>
    </submittedName>
</protein>
<feature type="transmembrane region" description="Helical" evidence="6">
    <location>
        <begin position="82"/>
        <end position="102"/>
    </location>
</feature>
<dbReference type="STRING" id="1797542.A3J59_00540"/>
<name>A0A1G1YGX8_9BACT</name>
<keyword evidence="4 6" id="KW-1133">Transmembrane helix</keyword>
<dbReference type="AlphaFoldDB" id="A0A1G1YGX8"/>
<evidence type="ECO:0000313" key="8">
    <source>
        <dbReference type="Proteomes" id="UP000177310"/>
    </source>
</evidence>
<evidence type="ECO:0000256" key="6">
    <source>
        <dbReference type="SAM" id="Phobius"/>
    </source>
</evidence>
<feature type="transmembrane region" description="Helical" evidence="6">
    <location>
        <begin position="146"/>
        <end position="163"/>
    </location>
</feature>
<keyword evidence="5 6" id="KW-0472">Membrane</keyword>
<dbReference type="GO" id="GO:0005886">
    <property type="term" value="C:plasma membrane"/>
    <property type="evidence" value="ECO:0007669"/>
    <property type="project" value="UniProtKB-SubCell"/>
</dbReference>
<feature type="transmembrane region" description="Helical" evidence="6">
    <location>
        <begin position="387"/>
        <end position="405"/>
    </location>
</feature>
<dbReference type="InterPro" id="IPR002797">
    <property type="entry name" value="Polysacc_synth"/>
</dbReference>
<organism evidence="7 8">
    <name type="scientific">Candidatus Buchananbacteria bacterium RIFCSPHIGHO2_02_FULL_56_16</name>
    <dbReference type="NCBI Taxonomy" id="1797542"/>
    <lineage>
        <taxon>Bacteria</taxon>
        <taxon>Candidatus Buchananiibacteriota</taxon>
    </lineage>
</organism>
<evidence type="ECO:0000313" key="7">
    <source>
        <dbReference type="EMBL" id="OGY50970.1"/>
    </source>
</evidence>
<accession>A0A1G1YGX8</accession>
<dbReference type="EMBL" id="MHIL01000026">
    <property type="protein sequence ID" value="OGY50970.1"/>
    <property type="molecule type" value="Genomic_DNA"/>
</dbReference>
<dbReference type="Proteomes" id="UP000177310">
    <property type="component" value="Unassembled WGS sequence"/>
</dbReference>
<feature type="transmembrane region" description="Helical" evidence="6">
    <location>
        <begin position="12"/>
        <end position="31"/>
    </location>
</feature>
<evidence type="ECO:0000256" key="1">
    <source>
        <dbReference type="ARBA" id="ARBA00004651"/>
    </source>
</evidence>